<protein>
    <recommendedName>
        <fullName evidence="2">MSL3 chromodomain-like domain-containing protein</fullName>
    </recommendedName>
</protein>
<comment type="caution">
    <text evidence="3">The sequence shown here is derived from an EMBL/GenBank/DDBJ whole genome shotgun (WGS) entry which is preliminary data.</text>
</comment>
<feature type="compositionally biased region" description="Low complexity" evidence="1">
    <location>
        <begin position="47"/>
        <end position="69"/>
    </location>
</feature>
<evidence type="ECO:0000313" key="4">
    <source>
        <dbReference type="Proteomes" id="UP001159641"/>
    </source>
</evidence>
<feature type="region of interest" description="Disordered" evidence="1">
    <location>
        <begin position="1"/>
        <end position="114"/>
    </location>
</feature>
<dbReference type="InterPro" id="IPR053820">
    <property type="entry name" value="MSL3_chromo-like"/>
</dbReference>
<sequence>MRRGQAAPGRQPPAGFPTASAHPRRALSSRLPSPDRTAGVRREDPVGPASAAFPRRARGAALRADLGRGVPTRSPPGTRRGALGRERARPAAPSRSAPPPRPHSPPPPRALRPPRSLALRHDEQMSASEGMKFKFHSGEKVLCFEPDPTKARVLYDAKVPPRRDREEARAGDPGTGGECGCGCGRRRGSGEVAGPGCSLIAAPRPARRHTGDRGRTRGTATGSRGLGASASARSLECTGALGTWCATSLGRGAGSGGRVSRRSLAHSFCLPVKPPLILCGLVPRGLPRNALIDQGQILIHSAAVLAVDWRRRDPHPEGKVARLS</sequence>
<dbReference type="EMBL" id="JAIQCJ010001341">
    <property type="protein sequence ID" value="KAJ8790665.1"/>
    <property type="molecule type" value="Genomic_DNA"/>
</dbReference>
<feature type="domain" description="MSL3 chromodomain-like" evidence="2">
    <location>
        <begin position="135"/>
        <end position="164"/>
    </location>
</feature>
<feature type="compositionally biased region" description="Pro residues" evidence="1">
    <location>
        <begin position="96"/>
        <end position="111"/>
    </location>
</feature>
<feature type="compositionally biased region" description="Low complexity" evidence="1">
    <location>
        <begin position="217"/>
        <end position="227"/>
    </location>
</feature>
<dbReference type="Pfam" id="PF22732">
    <property type="entry name" value="MSL3_chromo-like"/>
    <property type="match status" value="1"/>
</dbReference>
<reference evidence="3 4" key="1">
    <citation type="submission" date="2022-11" db="EMBL/GenBank/DDBJ databases">
        <title>Whole genome sequence of Eschrichtius robustus ER-17-0199.</title>
        <authorList>
            <person name="Bruniche-Olsen A."/>
            <person name="Black A.N."/>
            <person name="Fields C.J."/>
            <person name="Walden K."/>
            <person name="Dewoody J.A."/>
        </authorList>
    </citation>
    <scope>NUCLEOTIDE SEQUENCE [LARGE SCALE GENOMIC DNA]</scope>
    <source>
        <strain evidence="3">ER-17-0199</strain>
        <tissue evidence="3">Blubber</tissue>
    </source>
</reference>
<dbReference type="Gene3D" id="2.30.30.140">
    <property type="match status" value="1"/>
</dbReference>
<evidence type="ECO:0000256" key="1">
    <source>
        <dbReference type="SAM" id="MobiDB-lite"/>
    </source>
</evidence>
<name>A0AB34HIQ8_ESCRO</name>
<dbReference type="AlphaFoldDB" id="A0AB34HIQ8"/>
<dbReference type="Proteomes" id="UP001159641">
    <property type="component" value="Unassembled WGS sequence"/>
</dbReference>
<organism evidence="3 4">
    <name type="scientific">Eschrichtius robustus</name>
    <name type="common">California gray whale</name>
    <name type="synonym">Eschrichtius gibbosus</name>
    <dbReference type="NCBI Taxonomy" id="9764"/>
    <lineage>
        <taxon>Eukaryota</taxon>
        <taxon>Metazoa</taxon>
        <taxon>Chordata</taxon>
        <taxon>Craniata</taxon>
        <taxon>Vertebrata</taxon>
        <taxon>Euteleostomi</taxon>
        <taxon>Mammalia</taxon>
        <taxon>Eutheria</taxon>
        <taxon>Laurasiatheria</taxon>
        <taxon>Artiodactyla</taxon>
        <taxon>Whippomorpha</taxon>
        <taxon>Cetacea</taxon>
        <taxon>Mysticeti</taxon>
        <taxon>Eschrichtiidae</taxon>
        <taxon>Eschrichtius</taxon>
    </lineage>
</organism>
<evidence type="ECO:0000259" key="2">
    <source>
        <dbReference type="Pfam" id="PF22732"/>
    </source>
</evidence>
<proteinExistence type="predicted"/>
<gene>
    <name evidence="3" type="ORF">J1605_021263</name>
</gene>
<keyword evidence="4" id="KW-1185">Reference proteome</keyword>
<evidence type="ECO:0000313" key="3">
    <source>
        <dbReference type="EMBL" id="KAJ8790665.1"/>
    </source>
</evidence>
<feature type="region of interest" description="Disordered" evidence="1">
    <location>
        <begin position="196"/>
        <end position="227"/>
    </location>
</feature>
<accession>A0AB34HIQ8</accession>